<dbReference type="CDD" id="cd06171">
    <property type="entry name" value="Sigma70_r4"/>
    <property type="match status" value="1"/>
</dbReference>
<feature type="domain" description="RNA polymerase sigma-70 region 2" evidence="7">
    <location>
        <begin position="72"/>
        <end position="136"/>
    </location>
</feature>
<dbReference type="InterPro" id="IPR013324">
    <property type="entry name" value="RNA_pol_sigma_r3/r4-like"/>
</dbReference>
<dbReference type="InterPro" id="IPR013325">
    <property type="entry name" value="RNA_pol_sigma_r2"/>
</dbReference>
<dbReference type="GO" id="GO:0006352">
    <property type="term" value="P:DNA-templated transcription initiation"/>
    <property type="evidence" value="ECO:0007669"/>
    <property type="project" value="InterPro"/>
</dbReference>
<reference evidence="9 10" key="1">
    <citation type="submission" date="2019-05" db="EMBL/GenBank/DDBJ databases">
        <authorList>
            <consortium name="Science for Life Laboratories"/>
        </authorList>
    </citation>
    <scope>NUCLEOTIDE SEQUENCE [LARGE SCALE GENOMIC DNA]</scope>
    <source>
        <strain evidence="9">Soil9</strain>
    </source>
</reference>
<keyword evidence="6" id="KW-0812">Transmembrane</keyword>
<keyword evidence="5" id="KW-0804">Transcription</keyword>
<evidence type="ECO:0000256" key="6">
    <source>
        <dbReference type="SAM" id="Phobius"/>
    </source>
</evidence>
<protein>
    <recommendedName>
        <fullName evidence="11">RNA polymerase sigma-70 region 2 domain-containing protein</fullName>
    </recommendedName>
</protein>
<dbReference type="GO" id="GO:0003677">
    <property type="term" value="F:DNA binding"/>
    <property type="evidence" value="ECO:0007669"/>
    <property type="project" value="UniProtKB-KW"/>
</dbReference>
<proteinExistence type="inferred from homology"/>
<organism evidence="9 10">
    <name type="scientific">Gemmata massiliana</name>
    <dbReference type="NCBI Taxonomy" id="1210884"/>
    <lineage>
        <taxon>Bacteria</taxon>
        <taxon>Pseudomonadati</taxon>
        <taxon>Planctomycetota</taxon>
        <taxon>Planctomycetia</taxon>
        <taxon>Gemmatales</taxon>
        <taxon>Gemmataceae</taxon>
        <taxon>Gemmata</taxon>
    </lineage>
</organism>
<keyword evidence="6" id="KW-1133">Transmembrane helix</keyword>
<keyword evidence="6" id="KW-0472">Membrane</keyword>
<evidence type="ECO:0000259" key="8">
    <source>
        <dbReference type="Pfam" id="PF08281"/>
    </source>
</evidence>
<dbReference type="Pfam" id="PF08281">
    <property type="entry name" value="Sigma70_r4_2"/>
    <property type="match status" value="1"/>
</dbReference>
<evidence type="ECO:0000313" key="10">
    <source>
        <dbReference type="Proteomes" id="UP000464178"/>
    </source>
</evidence>
<evidence type="ECO:0000256" key="3">
    <source>
        <dbReference type="ARBA" id="ARBA00023082"/>
    </source>
</evidence>
<evidence type="ECO:0000256" key="4">
    <source>
        <dbReference type="ARBA" id="ARBA00023125"/>
    </source>
</evidence>
<keyword evidence="10" id="KW-1185">Reference proteome</keyword>
<gene>
    <name evidence="9" type="ORF">SOIL9_37220</name>
</gene>
<dbReference type="AlphaFoldDB" id="A0A6P2D3G7"/>
<dbReference type="RefSeq" id="WP_162668627.1">
    <property type="nucleotide sequence ID" value="NZ_LR593886.1"/>
</dbReference>
<dbReference type="InterPro" id="IPR007627">
    <property type="entry name" value="RNA_pol_sigma70_r2"/>
</dbReference>
<dbReference type="InterPro" id="IPR014284">
    <property type="entry name" value="RNA_pol_sigma-70_dom"/>
</dbReference>
<sequence length="960" mass="101222">MPKRCEKSGPLEAALCVLTRTTAGGFMAEKPRSTVIRQLRFVVASWKEDTRTDVDLLRRFIQERDEQAFTTLVGRHSELVWGVCLRVLRNPADAEDALQATFLRLTRDAKRIINKEALGGWLFRVARDCSIDLQRAITRQRRIEERVAEVAPHSGGSAASDLRVLLDDELAQLSQSERAVLVLCCLEGRTYADAALELGCSTAAVHRRFVRAQTRLRRRFAQHGKTATKILAAVLTGAALPAASAAPPTLLAQTVETGLAVARTGTLPTTRAGAFANAAPSAVANGTNRTGIAVALLAVSVVLVGCAVAFMIPPELPQAPTPEAEATPLASSTRAQTTVTGVVRGPKGELVAGASVVALARRPFGPGERGLRDEVIATTQTGTDGRFALNVFDDFDTWFTGRVVTVQASGPNFAPTTFPVRLRPSPGEVELKLAAASDLRGKLLDETGHAAAGARVEVVRIGDAVAEPVVGRTESASPPAWPKAVVSSADGTFVLPALGGAENVWVRVLDPRFALDVFRVGGTKPGAIGAFRLDRACSLTVEVRAGDTDAVLPGARVTVITDPVSAHPHFCATEHGVLGPRSIPADIDAVADSRGRVRVNLTPRDQVEVLVHPLAESGPYVGVRTRVEIATASTDQRLVVRVPRGRWLTGTVTDECGKPLGGTAVHWGRESAALPEWKDDVLVGRDAITRTAPDGVFALPVLPGACSVRVYGPTPDFETASAKLPGTTHTTIFAHHIARIEVPEHGVVQPVKATLRSARSINGTVHHPGADSGTTILLASGRVSPVRGYAALPLSVRGGAFSVPGCREGYTTRAYLLDPVTRTGAVADVVLGTSASNVPLRACGTIRLRVLDSKGKPKAGQDVGLSLLVERDRATDSNATVRAADAQPVEWFDATNYPTRPKTNADGVAELPALIPGSRYAVTVGSGANRVALGKFAIEPGKTITIPDVVLPGPSEGGTQ</sequence>
<evidence type="ECO:0000259" key="7">
    <source>
        <dbReference type="Pfam" id="PF04542"/>
    </source>
</evidence>
<dbReference type="Proteomes" id="UP000464178">
    <property type="component" value="Chromosome"/>
</dbReference>
<evidence type="ECO:0000313" key="9">
    <source>
        <dbReference type="EMBL" id="VTR93992.1"/>
    </source>
</evidence>
<dbReference type="Gene3D" id="1.10.10.10">
    <property type="entry name" value="Winged helix-like DNA-binding domain superfamily/Winged helix DNA-binding domain"/>
    <property type="match status" value="1"/>
</dbReference>
<feature type="domain" description="RNA polymerase sigma factor 70 region 4 type 2" evidence="8">
    <location>
        <begin position="165"/>
        <end position="212"/>
    </location>
</feature>
<dbReference type="InterPro" id="IPR036388">
    <property type="entry name" value="WH-like_DNA-bd_sf"/>
</dbReference>
<dbReference type="SUPFAM" id="SSF88946">
    <property type="entry name" value="Sigma2 domain of RNA polymerase sigma factors"/>
    <property type="match status" value="1"/>
</dbReference>
<evidence type="ECO:0000256" key="1">
    <source>
        <dbReference type="ARBA" id="ARBA00010641"/>
    </source>
</evidence>
<evidence type="ECO:0008006" key="11">
    <source>
        <dbReference type="Google" id="ProtNLM"/>
    </source>
</evidence>
<name>A0A6P2D3G7_9BACT</name>
<dbReference type="Gene3D" id="1.10.1740.10">
    <property type="match status" value="1"/>
</dbReference>
<accession>A0A6P2D3G7</accession>
<dbReference type="KEGG" id="gms:SOIL9_37220"/>
<dbReference type="Pfam" id="PF04542">
    <property type="entry name" value="Sigma70_r2"/>
    <property type="match status" value="1"/>
</dbReference>
<evidence type="ECO:0000256" key="2">
    <source>
        <dbReference type="ARBA" id="ARBA00023015"/>
    </source>
</evidence>
<dbReference type="SUPFAM" id="SSF88659">
    <property type="entry name" value="Sigma3 and sigma4 domains of RNA polymerase sigma factors"/>
    <property type="match status" value="1"/>
</dbReference>
<keyword evidence="4" id="KW-0238">DNA-binding</keyword>
<feature type="transmembrane region" description="Helical" evidence="6">
    <location>
        <begin position="292"/>
        <end position="312"/>
    </location>
</feature>
<dbReference type="EMBL" id="LR593886">
    <property type="protein sequence ID" value="VTR93992.1"/>
    <property type="molecule type" value="Genomic_DNA"/>
</dbReference>
<evidence type="ECO:0000256" key="5">
    <source>
        <dbReference type="ARBA" id="ARBA00023163"/>
    </source>
</evidence>
<keyword evidence="2" id="KW-0805">Transcription regulation</keyword>
<dbReference type="InterPro" id="IPR039425">
    <property type="entry name" value="RNA_pol_sigma-70-like"/>
</dbReference>
<dbReference type="NCBIfam" id="TIGR02937">
    <property type="entry name" value="sigma70-ECF"/>
    <property type="match status" value="1"/>
</dbReference>
<dbReference type="PANTHER" id="PTHR43133:SF8">
    <property type="entry name" value="RNA POLYMERASE SIGMA FACTOR HI_1459-RELATED"/>
    <property type="match status" value="1"/>
</dbReference>
<keyword evidence="3" id="KW-0731">Sigma factor</keyword>
<dbReference type="InterPro" id="IPR013249">
    <property type="entry name" value="RNA_pol_sigma70_r4_t2"/>
</dbReference>
<dbReference type="GO" id="GO:0016987">
    <property type="term" value="F:sigma factor activity"/>
    <property type="evidence" value="ECO:0007669"/>
    <property type="project" value="UniProtKB-KW"/>
</dbReference>
<comment type="similarity">
    <text evidence="1">Belongs to the sigma-70 factor family. ECF subfamily.</text>
</comment>
<dbReference type="PANTHER" id="PTHR43133">
    <property type="entry name" value="RNA POLYMERASE ECF-TYPE SIGMA FACTO"/>
    <property type="match status" value="1"/>
</dbReference>